<keyword evidence="2" id="KW-1185">Reference proteome</keyword>
<gene>
    <name evidence="1" type="ORF">ERUC_LOCUS30348</name>
</gene>
<dbReference type="Proteomes" id="UP001642260">
    <property type="component" value="Unassembled WGS sequence"/>
</dbReference>
<name>A0ABC8L6T6_ERUVS</name>
<evidence type="ECO:0000313" key="1">
    <source>
        <dbReference type="EMBL" id="CAH8365278.1"/>
    </source>
</evidence>
<proteinExistence type="predicted"/>
<dbReference type="AlphaFoldDB" id="A0ABC8L6T6"/>
<evidence type="ECO:0000313" key="2">
    <source>
        <dbReference type="Proteomes" id="UP001642260"/>
    </source>
</evidence>
<sequence length="103" mass="11769">MACKCQILGYQEVIIGSDLGDLLLAVKKPSNWPRFRCILQRIHQLCNRFPSVAFEAETGDSNRTAREIAKSVLRDGRFQSYLARGGPAWLHNIINREARRMHS</sequence>
<dbReference type="EMBL" id="CAKOAT010391821">
    <property type="protein sequence ID" value="CAH8365278.1"/>
    <property type="molecule type" value="Genomic_DNA"/>
</dbReference>
<reference evidence="1 2" key="1">
    <citation type="submission" date="2022-03" db="EMBL/GenBank/DDBJ databases">
        <authorList>
            <person name="Macdonald S."/>
            <person name="Ahmed S."/>
            <person name="Newling K."/>
        </authorList>
    </citation>
    <scope>NUCLEOTIDE SEQUENCE [LARGE SCALE GENOMIC DNA]</scope>
</reference>
<evidence type="ECO:0008006" key="3">
    <source>
        <dbReference type="Google" id="ProtNLM"/>
    </source>
</evidence>
<accession>A0ABC8L6T6</accession>
<comment type="caution">
    <text evidence="1">The sequence shown here is derived from an EMBL/GenBank/DDBJ whole genome shotgun (WGS) entry which is preliminary data.</text>
</comment>
<organism evidence="1 2">
    <name type="scientific">Eruca vesicaria subsp. sativa</name>
    <name type="common">Garden rocket</name>
    <name type="synonym">Eruca sativa</name>
    <dbReference type="NCBI Taxonomy" id="29727"/>
    <lineage>
        <taxon>Eukaryota</taxon>
        <taxon>Viridiplantae</taxon>
        <taxon>Streptophyta</taxon>
        <taxon>Embryophyta</taxon>
        <taxon>Tracheophyta</taxon>
        <taxon>Spermatophyta</taxon>
        <taxon>Magnoliopsida</taxon>
        <taxon>eudicotyledons</taxon>
        <taxon>Gunneridae</taxon>
        <taxon>Pentapetalae</taxon>
        <taxon>rosids</taxon>
        <taxon>malvids</taxon>
        <taxon>Brassicales</taxon>
        <taxon>Brassicaceae</taxon>
        <taxon>Brassiceae</taxon>
        <taxon>Eruca</taxon>
    </lineage>
</organism>
<protein>
    <recommendedName>
        <fullName evidence="3">RNase H type-1 domain-containing protein</fullName>
    </recommendedName>
</protein>